<dbReference type="Gene3D" id="3.30.70.270">
    <property type="match status" value="1"/>
</dbReference>
<protein>
    <recommendedName>
        <fullName evidence="1">Integrase zinc-binding domain-containing protein</fullName>
    </recommendedName>
</protein>
<evidence type="ECO:0000313" key="3">
    <source>
        <dbReference type="Proteomes" id="UP001372834"/>
    </source>
</evidence>
<gene>
    <name evidence="2" type="ORF">RUM43_000496</name>
</gene>
<comment type="caution">
    <text evidence="2">The sequence shown here is derived from an EMBL/GenBank/DDBJ whole genome shotgun (WGS) entry which is preliminary data.</text>
</comment>
<organism evidence="2 3">
    <name type="scientific">Polyplax serrata</name>
    <name type="common">Common mouse louse</name>
    <dbReference type="NCBI Taxonomy" id="468196"/>
    <lineage>
        <taxon>Eukaryota</taxon>
        <taxon>Metazoa</taxon>
        <taxon>Ecdysozoa</taxon>
        <taxon>Arthropoda</taxon>
        <taxon>Hexapoda</taxon>
        <taxon>Insecta</taxon>
        <taxon>Pterygota</taxon>
        <taxon>Neoptera</taxon>
        <taxon>Paraneoptera</taxon>
        <taxon>Psocodea</taxon>
        <taxon>Troctomorpha</taxon>
        <taxon>Phthiraptera</taxon>
        <taxon>Anoplura</taxon>
        <taxon>Polyplacidae</taxon>
        <taxon>Polyplax</taxon>
    </lineage>
</organism>
<dbReference type="InterPro" id="IPR041588">
    <property type="entry name" value="Integrase_H2C2"/>
</dbReference>
<feature type="domain" description="Integrase zinc-binding" evidence="1">
    <location>
        <begin position="43"/>
        <end position="73"/>
    </location>
</feature>
<dbReference type="GO" id="GO:0071897">
    <property type="term" value="P:DNA biosynthetic process"/>
    <property type="evidence" value="ECO:0007669"/>
    <property type="project" value="UniProtKB-ARBA"/>
</dbReference>
<dbReference type="EMBL" id="JAWJWE010000001">
    <property type="protein sequence ID" value="KAK6644229.1"/>
    <property type="molecule type" value="Genomic_DNA"/>
</dbReference>
<dbReference type="InterPro" id="IPR043128">
    <property type="entry name" value="Rev_trsase/Diguanyl_cyclase"/>
</dbReference>
<evidence type="ECO:0000313" key="2">
    <source>
        <dbReference type="EMBL" id="KAK6644229.1"/>
    </source>
</evidence>
<dbReference type="InterPro" id="IPR043502">
    <property type="entry name" value="DNA/RNA_pol_sf"/>
</dbReference>
<sequence length="178" mass="20776">MFKEHYLLPLISDSLEQLAKAEYFSCLDMAAGFHQIPIATESIEKLRENFWFLKMSTVVRSFVENCIICKTMKGASVKCRKISERNNISHWRSEAYNSKQGSVPAELLRLIDNENERVNSETLKNLVQSRMTEQAEKEKIRCNRGKAKVRRFEELMDVHYVNINEFEHSSDRQLASQP</sequence>
<dbReference type="Proteomes" id="UP001372834">
    <property type="component" value="Unassembled WGS sequence"/>
</dbReference>
<proteinExistence type="predicted"/>
<reference evidence="2 3" key="1">
    <citation type="submission" date="2023-10" db="EMBL/GenBank/DDBJ databases">
        <title>Genomes of two closely related lineages of the louse Polyplax serrata with different host specificities.</title>
        <authorList>
            <person name="Martinu J."/>
            <person name="Tarabai H."/>
            <person name="Stefka J."/>
            <person name="Hypsa V."/>
        </authorList>
    </citation>
    <scope>NUCLEOTIDE SEQUENCE [LARGE SCALE GENOMIC DNA]</scope>
    <source>
        <strain evidence="2">HR10_N</strain>
    </source>
</reference>
<evidence type="ECO:0000259" key="1">
    <source>
        <dbReference type="Pfam" id="PF17921"/>
    </source>
</evidence>
<dbReference type="Pfam" id="PF17921">
    <property type="entry name" value="Integrase_H2C2"/>
    <property type="match status" value="1"/>
</dbReference>
<name>A0AAN8XNP1_POLSC</name>
<dbReference type="SUPFAM" id="SSF56672">
    <property type="entry name" value="DNA/RNA polymerases"/>
    <property type="match status" value="1"/>
</dbReference>
<dbReference type="AlphaFoldDB" id="A0AAN8XNP1"/>
<accession>A0AAN8XNP1</accession>